<gene>
    <name evidence="2" type="ORF">K444DRAFT_196917</name>
</gene>
<evidence type="ECO:0000313" key="2">
    <source>
        <dbReference type="EMBL" id="PMD53032.1"/>
    </source>
</evidence>
<organism evidence="2 3">
    <name type="scientific">Hyaloscypha bicolor E</name>
    <dbReference type="NCBI Taxonomy" id="1095630"/>
    <lineage>
        <taxon>Eukaryota</taxon>
        <taxon>Fungi</taxon>
        <taxon>Dikarya</taxon>
        <taxon>Ascomycota</taxon>
        <taxon>Pezizomycotina</taxon>
        <taxon>Leotiomycetes</taxon>
        <taxon>Helotiales</taxon>
        <taxon>Hyaloscyphaceae</taxon>
        <taxon>Hyaloscypha</taxon>
        <taxon>Hyaloscypha bicolor</taxon>
    </lineage>
</organism>
<accession>A0A2J6SQI2</accession>
<feature type="compositionally biased region" description="Basic residues" evidence="1">
    <location>
        <begin position="37"/>
        <end position="55"/>
    </location>
</feature>
<dbReference type="GeneID" id="36579059"/>
<evidence type="ECO:0000313" key="3">
    <source>
        <dbReference type="Proteomes" id="UP000235371"/>
    </source>
</evidence>
<feature type="region of interest" description="Disordered" evidence="1">
    <location>
        <begin position="35"/>
        <end position="73"/>
    </location>
</feature>
<dbReference type="AlphaFoldDB" id="A0A2J6SQI2"/>
<dbReference type="Proteomes" id="UP000235371">
    <property type="component" value="Unassembled WGS sequence"/>
</dbReference>
<dbReference type="EMBL" id="KZ613895">
    <property type="protein sequence ID" value="PMD53032.1"/>
    <property type="molecule type" value="Genomic_DNA"/>
</dbReference>
<dbReference type="OrthoDB" id="10610747at2759"/>
<reference evidence="2 3" key="1">
    <citation type="submission" date="2016-04" db="EMBL/GenBank/DDBJ databases">
        <title>A degradative enzymes factory behind the ericoid mycorrhizal symbiosis.</title>
        <authorList>
            <consortium name="DOE Joint Genome Institute"/>
            <person name="Martino E."/>
            <person name="Morin E."/>
            <person name="Grelet G."/>
            <person name="Kuo A."/>
            <person name="Kohler A."/>
            <person name="Daghino S."/>
            <person name="Barry K."/>
            <person name="Choi C."/>
            <person name="Cichocki N."/>
            <person name="Clum A."/>
            <person name="Copeland A."/>
            <person name="Hainaut M."/>
            <person name="Haridas S."/>
            <person name="Labutti K."/>
            <person name="Lindquist E."/>
            <person name="Lipzen A."/>
            <person name="Khouja H.-R."/>
            <person name="Murat C."/>
            <person name="Ohm R."/>
            <person name="Olson A."/>
            <person name="Spatafora J."/>
            <person name="Veneault-Fourrey C."/>
            <person name="Henrissat B."/>
            <person name="Grigoriev I."/>
            <person name="Martin F."/>
            <person name="Perotto S."/>
        </authorList>
    </citation>
    <scope>NUCLEOTIDE SEQUENCE [LARGE SCALE GENOMIC DNA]</scope>
    <source>
        <strain evidence="2 3">E</strain>
    </source>
</reference>
<evidence type="ECO:0000256" key="1">
    <source>
        <dbReference type="SAM" id="MobiDB-lite"/>
    </source>
</evidence>
<name>A0A2J6SQI2_9HELO</name>
<proteinExistence type="predicted"/>
<sequence length="149" mass="16949">MQTHHANSPGRGVAVMASREVLRICRRCWAGHVSRGYPRRSRSRPRSRSRSRSPRGRVVNFGGVLGDSRQRSDQIGSNQLTCGPLHFTGPLFLFSSSRTPSTSLPLGENNRNEPLRLHLHPIRHHHCGLVHYCLNLHLFRNEYCQIVLV</sequence>
<keyword evidence="3" id="KW-1185">Reference proteome</keyword>
<dbReference type="InParanoid" id="A0A2J6SQI2"/>
<protein>
    <submittedName>
        <fullName evidence="2">Uncharacterized protein</fullName>
    </submittedName>
</protein>
<dbReference type="RefSeq" id="XP_024729936.1">
    <property type="nucleotide sequence ID" value="XM_024870977.1"/>
</dbReference>